<dbReference type="AlphaFoldDB" id="A0ABD7CMF7"/>
<name>A0ABD7CMF7_CLOBO</name>
<accession>A0ABD7CMF7</accession>
<evidence type="ECO:0000313" key="2">
    <source>
        <dbReference type="Proteomes" id="UP000663464"/>
    </source>
</evidence>
<proteinExistence type="predicted"/>
<dbReference type="Proteomes" id="UP000663464">
    <property type="component" value="Chromosome"/>
</dbReference>
<organism evidence="1 2">
    <name type="scientific">Clostridium botulinum</name>
    <dbReference type="NCBI Taxonomy" id="1491"/>
    <lineage>
        <taxon>Bacteria</taxon>
        <taxon>Bacillati</taxon>
        <taxon>Bacillota</taxon>
        <taxon>Clostridia</taxon>
        <taxon>Eubacteriales</taxon>
        <taxon>Clostridiaceae</taxon>
        <taxon>Clostridium</taxon>
    </lineage>
</organism>
<reference evidence="1 2" key="1">
    <citation type="journal article" date="2014" name="J. Infect. Dis.">
        <title>Molecular characterization of a novel botulinum neurotoxin type H gene.</title>
        <authorList>
            <person name="Dover N."/>
            <person name="Barash J.R."/>
            <person name="Hill K.K."/>
            <person name="Xie G."/>
            <person name="Arnon S.S."/>
        </authorList>
    </citation>
    <scope>NUCLEOTIDE SEQUENCE [LARGE SCALE GENOMIC DNA]</scope>
    <source>
        <strain evidence="1 2">IBCA10-7060</strain>
    </source>
</reference>
<sequence>MKVKAIIVDEVPRKCKDCVFGHRPITEDDGCCDLDWNNAINSNTCPLITEKDYFNLDK</sequence>
<protein>
    <submittedName>
        <fullName evidence="1">Uncharacterized protein</fullName>
    </submittedName>
</protein>
<dbReference type="RefSeq" id="WP_160279542.1">
    <property type="nucleotide sequence ID" value="NZ_CP069280.1"/>
</dbReference>
<evidence type="ECO:0000313" key="1">
    <source>
        <dbReference type="EMBL" id="QRI54424.1"/>
    </source>
</evidence>
<dbReference type="EMBL" id="CP069280">
    <property type="protein sequence ID" value="QRI54424.1"/>
    <property type="molecule type" value="Genomic_DNA"/>
</dbReference>
<gene>
    <name evidence="1" type="ORF">JQS73_04745</name>
</gene>